<proteinExistence type="predicted"/>
<feature type="coiled-coil region" evidence="1">
    <location>
        <begin position="174"/>
        <end position="204"/>
    </location>
</feature>
<dbReference type="EMBL" id="CP002362">
    <property type="protein sequence ID" value="ADR37772.1"/>
    <property type="molecule type" value="Genomic_DNA"/>
</dbReference>
<evidence type="ECO:0000313" key="2">
    <source>
        <dbReference type="EMBL" id="ADR37772.1"/>
    </source>
</evidence>
<dbReference type="KEGG" id="opr:Ocepr_2324"/>
<sequence length="206" mass="22510">MLPSATRKTIEAAFQEAASILASGNLSPLYGIARASAYHQRFSPRNRLLLWGQAPHARMVRGAQGWRALRREVLPGAPAYLVIAPQQGGYGLLKVYDVSFTRGRSVRLTPASVQLASLFSANREAAAGEAAGLIKGTGLEAELARVALLYALGLFPWYQASLRAGERLEERQLFRVAENALKRADRALKVLENKARTAREAERRAA</sequence>
<name>E4UAJ3_OCEP5</name>
<keyword evidence="3" id="KW-1185">Reference proteome</keyword>
<dbReference type="HOGENOM" id="CLU_1330817_0_0_0"/>
<gene>
    <name evidence="2" type="ordered locus">Ocepr_2324</name>
</gene>
<keyword evidence="2" id="KW-0614">Plasmid</keyword>
<evidence type="ECO:0000256" key="1">
    <source>
        <dbReference type="SAM" id="Coils"/>
    </source>
</evidence>
<organism evidence="2 3">
    <name type="scientific">Oceanithermus profundus (strain DSM 14977 / NBRC 100410 / VKM B-2274 / 506)</name>
    <dbReference type="NCBI Taxonomy" id="670487"/>
    <lineage>
        <taxon>Bacteria</taxon>
        <taxon>Thermotogati</taxon>
        <taxon>Deinococcota</taxon>
        <taxon>Deinococci</taxon>
        <taxon>Thermales</taxon>
        <taxon>Thermaceae</taxon>
        <taxon>Oceanithermus</taxon>
    </lineage>
</organism>
<evidence type="ECO:0000313" key="3">
    <source>
        <dbReference type="Proteomes" id="UP000008722"/>
    </source>
</evidence>
<reference evidence="2 3" key="2">
    <citation type="journal article" date="2011" name="Stand. Genomic Sci.">
        <title>Complete genome sequence of Oceanithermus profundus type strain (506).</title>
        <authorList>
            <person name="Pati A."/>
            <person name="Zhang X."/>
            <person name="Lapidus A."/>
            <person name="Nolan M."/>
            <person name="Lucas S."/>
            <person name="Del Rio T.G."/>
            <person name="Tice H."/>
            <person name="Cheng J.F."/>
            <person name="Tapia R."/>
            <person name="Han C."/>
            <person name="Goodwin L."/>
            <person name="Pitluck S."/>
            <person name="Liolios K."/>
            <person name="Pagani I."/>
            <person name="Ivanova N."/>
            <person name="Mavromatis K."/>
            <person name="Chen A."/>
            <person name="Palaniappan K."/>
            <person name="Hauser L."/>
            <person name="Jeffries C.D."/>
            <person name="Brambilla E.M."/>
            <person name="Rohl A."/>
            <person name="Mwirichia R."/>
            <person name="Rohde M."/>
            <person name="Tindall B.J."/>
            <person name="Sikorski J."/>
            <person name="Wirth R."/>
            <person name="Goker M."/>
            <person name="Woyke T."/>
            <person name="Detter J.C."/>
            <person name="Bristow J."/>
            <person name="Eisen J.A."/>
            <person name="Markowitz V."/>
            <person name="Hugenholtz P."/>
            <person name="Kyrpides N.C."/>
            <person name="Klenk H.P."/>
            <person name="Land M."/>
        </authorList>
    </citation>
    <scope>NUCLEOTIDE SEQUENCE [LARGE SCALE GENOMIC DNA]</scope>
    <source>
        <strain evidence="3">DSM 14977 / NBRC 100410 / VKM B-2274 / 506</strain>
        <plasmid evidence="3">Plasmid pOCEPR01</plasmid>
    </source>
</reference>
<geneLocation type="plasmid" evidence="2 3">
    <name>pOCEPR01</name>
</geneLocation>
<accession>E4UAJ3</accession>
<dbReference type="AlphaFoldDB" id="E4UAJ3"/>
<reference evidence="3" key="1">
    <citation type="submission" date="2010-11" db="EMBL/GenBank/DDBJ databases">
        <title>The complete sequence of plasmid of Oceanithermus profundus DSM 14977.</title>
        <authorList>
            <consortium name="US DOE Joint Genome Institute (JGI-PGF)"/>
            <person name="Lucas S."/>
            <person name="Copeland A."/>
            <person name="Lapidus A."/>
            <person name="Bruce D."/>
            <person name="Goodwin L."/>
            <person name="Pitluck S."/>
            <person name="Kyrpides N."/>
            <person name="Mavromatis K."/>
            <person name="Pagani I."/>
            <person name="Ivanova N."/>
            <person name="Zhang X."/>
            <person name="Brettin T."/>
            <person name="Detter J.C."/>
            <person name="Tapia R."/>
            <person name="Han C."/>
            <person name="Land M."/>
            <person name="Hauser L."/>
            <person name="Markowitz V."/>
            <person name="Cheng J.-F."/>
            <person name="Hugenholtz P."/>
            <person name="Woyke T."/>
            <person name="Wu D."/>
            <person name="Tindall B."/>
            <person name="Faehnrich R."/>
            <person name="Brambilla E."/>
            <person name="Klenk H.-P."/>
            <person name="Eisen J.A."/>
        </authorList>
    </citation>
    <scope>NUCLEOTIDE SEQUENCE [LARGE SCALE GENOMIC DNA]</scope>
    <source>
        <strain evidence="3">DSM 14977 / NBRC 100410 / VKM B-2274 / 506</strain>
        <plasmid evidence="3">Plasmid pOCEPR01</plasmid>
    </source>
</reference>
<protein>
    <submittedName>
        <fullName evidence="2">Uncharacterized protein</fullName>
    </submittedName>
</protein>
<dbReference type="Proteomes" id="UP000008722">
    <property type="component" value="Plasmid pOCEPR01"/>
</dbReference>
<keyword evidence="1" id="KW-0175">Coiled coil</keyword>